<dbReference type="EMBL" id="PXYK01000023">
    <property type="protein sequence ID" value="PSJ56166.1"/>
    <property type="molecule type" value="Genomic_DNA"/>
</dbReference>
<sequence length="64" mass="6756">MLVSLDKVTHIATRAGGGSTLYFAVQATDPKGREAKQRLLAVRESIEDIAAQLDAKAAAGFRVA</sequence>
<proteinExistence type="predicted"/>
<dbReference type="OrthoDB" id="9768147at2"/>
<keyword evidence="2" id="KW-1185">Reference proteome</keyword>
<comment type="caution">
    <text evidence="1">The sequence shown here is derived from an EMBL/GenBank/DDBJ whole genome shotgun (WGS) entry which is preliminary data.</text>
</comment>
<dbReference type="Proteomes" id="UP000241229">
    <property type="component" value="Unassembled WGS sequence"/>
</dbReference>
<organism evidence="1 2">
    <name type="scientific">Kumtagia ephedrae</name>
    <dbReference type="NCBI Taxonomy" id="2116701"/>
    <lineage>
        <taxon>Bacteria</taxon>
        <taxon>Pseudomonadati</taxon>
        <taxon>Pseudomonadota</taxon>
        <taxon>Alphaproteobacteria</taxon>
        <taxon>Hyphomicrobiales</taxon>
        <taxon>Phyllobacteriaceae</taxon>
        <taxon>Kumtagia</taxon>
    </lineage>
</organism>
<dbReference type="RefSeq" id="WP_106774291.1">
    <property type="nucleotide sequence ID" value="NZ_PXYK01000023.1"/>
</dbReference>
<gene>
    <name evidence="1" type="ORF">C7I84_21625</name>
</gene>
<evidence type="ECO:0000313" key="1">
    <source>
        <dbReference type="EMBL" id="PSJ56166.1"/>
    </source>
</evidence>
<protein>
    <submittedName>
        <fullName evidence="1">Uncharacterized protein</fullName>
    </submittedName>
</protein>
<dbReference type="AlphaFoldDB" id="A0A2P7S134"/>
<evidence type="ECO:0000313" key="2">
    <source>
        <dbReference type="Proteomes" id="UP000241229"/>
    </source>
</evidence>
<reference evidence="1 2" key="1">
    <citation type="submission" date="2018-03" db="EMBL/GenBank/DDBJ databases">
        <title>The draft genome of Mesorhizobium sp. 6GN-30.</title>
        <authorList>
            <person name="Liu L."/>
            <person name="Li L."/>
            <person name="Wang T."/>
            <person name="Zhang X."/>
            <person name="Liang L."/>
        </authorList>
    </citation>
    <scope>NUCLEOTIDE SEQUENCE [LARGE SCALE GENOMIC DNA]</scope>
    <source>
        <strain evidence="1 2">6GN30</strain>
    </source>
</reference>
<name>A0A2P7S134_9HYPH</name>
<accession>A0A2P7S134</accession>